<evidence type="ECO:0000313" key="4">
    <source>
        <dbReference type="Proteomes" id="UP001557470"/>
    </source>
</evidence>
<evidence type="ECO:0000256" key="2">
    <source>
        <dbReference type="SAM" id="MobiDB-lite"/>
    </source>
</evidence>
<comment type="similarity">
    <text evidence="1">Belongs to the apolipoprotein L family.</text>
</comment>
<dbReference type="AlphaFoldDB" id="A0ABD0WFD5"/>
<comment type="caution">
    <text evidence="3">The sequence shown here is derived from an EMBL/GenBank/DDBJ whole genome shotgun (WGS) entry which is preliminary data.</text>
</comment>
<feature type="compositionally biased region" description="Basic and acidic residues" evidence="2">
    <location>
        <begin position="1"/>
        <end position="23"/>
    </location>
</feature>
<dbReference type="Pfam" id="PF05461">
    <property type="entry name" value="ApoL"/>
    <property type="match status" value="1"/>
</dbReference>
<dbReference type="PANTHER" id="PTHR14096">
    <property type="entry name" value="APOLIPOPROTEIN L"/>
    <property type="match status" value="1"/>
</dbReference>
<feature type="region of interest" description="Disordered" evidence="2">
    <location>
        <begin position="544"/>
        <end position="563"/>
    </location>
</feature>
<evidence type="ECO:0000256" key="1">
    <source>
        <dbReference type="ARBA" id="ARBA00010090"/>
    </source>
</evidence>
<feature type="compositionally biased region" description="Polar residues" evidence="2">
    <location>
        <begin position="92"/>
        <end position="105"/>
    </location>
</feature>
<sequence length="1262" mass="141175">MDVEEHEGVKSEPIDRFSVERRPSIMRLQGMLRKVSQSPFHTSYKTLVPSTSESSESSLNDTNLKQDSEHFSGISATATDHPHCEQDGEAKSTWNPFDYTAQNGSLKGLLKDNPFHSHNRESSNGAVEENSQESEFLQEQGLSIIFAPPPEFQSHPQDFKHDQQKVEDNLHTMPSDQQSNTFKTMEESQSPDLLKKKTLTQNTPANLTGHHFFGTPSERQDLHTILSNPQKHFEKPDLYQTPPTKGDDLFKAPPTNGNDLFPVTTDRIDDLFKSTTGDDIFRASLSNQKDFFHSSPSDALNLFQTTPSSSYDPFQTPSSMVTSDIFQSSSDINDSKIKQSTPLFQTPRQKTDIFAGSDFQKTAELFNASFSNSQISNLATPSDKQHDIFLTTPLGSKYNILQSTPNSQQDGMLQATSLSPMQTPNGSVQVKTLNRPPKPAPRKRLPNQPSQDNKSEEVEDLAVYEDILLTGQERCVEDWPENSPEQDPNWKPSGTLKLRRNSMLVKTGSDRGSADEDLDENGKHGKIKRGKKFKVSFLSRRGSKVAHTDDLKNGDGNTRHRGSLKEGMFEKDYTKKEMNAFSEDDKENYMEHGKKTSSKFHLPVLQHRGSKDTFSSLEKAPAPCSPGSKETCFSSAWENEGDEQNGMEDGQLPTDFYEKSENQVEEDGHDEATHFKRNKQLKIKFVPRRGFAIINEKRSHSEPKGALGGIPRRSSSMLHAQSLDEPNGACGYTPNNETKENNLDEHGGGCGYSPNMENKVFLDDDFDEKASGSIFTNETVEQHQNRMEDCKPKKSFKFKVQHLNRRRSGAGSSQPDPPRTSLEDGFLDSNVPQKGADLFYVGKMDGEQNVIEDCKPKKTSKLKKAFASRRKSAPVQEMFHENSDNVSDWYSPRRPSHQGLLYSDTPQWTPDLFAAGLTAEDYEEDDLAHSKLNRERDGGIIDEPPGATSSDYYLSEAAEAEWRSAQMDARFSQGLVDEEPDGDTDSLMEWWNTVEQWDELVSDDEKEKEDQTRSFIQLEEKVERGMRVFNKLFTERAEVLWQYVILLKGLADDIANFHRKAKIGNITGGTTAAIGGGAAIVGLALAPFTFGASLIVTAVGVGVAAAGGITSASATISDNVNNMNERKKVEVVLEHYQDMMDELGKVLRFVCEGLYRLRAHTLLRAGTQHYSGDWEVRRAVQIVSLVEKPTLRATELTDGASVAVRSLFKGMNKYFTKETRELKKGCKKEAVFNIRQVAQKLHEGLVELNAIRGELQDATGNV</sequence>
<keyword evidence="4" id="KW-1185">Reference proteome</keyword>
<dbReference type="InterPro" id="IPR008405">
    <property type="entry name" value="ApoL"/>
</dbReference>
<feature type="region of interest" description="Disordered" evidence="2">
    <location>
        <begin position="172"/>
        <end position="191"/>
    </location>
</feature>
<gene>
    <name evidence="3" type="ORF">UPYG_G00237020</name>
</gene>
<dbReference type="Proteomes" id="UP001557470">
    <property type="component" value="Unassembled WGS sequence"/>
</dbReference>
<feature type="region of interest" description="Disordered" evidence="2">
    <location>
        <begin position="1"/>
        <end position="136"/>
    </location>
</feature>
<feature type="region of interest" description="Disordered" evidence="2">
    <location>
        <begin position="230"/>
        <end position="260"/>
    </location>
</feature>
<dbReference type="EMBL" id="JAGEUA010000007">
    <property type="protein sequence ID" value="KAL0970090.1"/>
    <property type="molecule type" value="Genomic_DNA"/>
</dbReference>
<reference evidence="3 4" key="1">
    <citation type="submission" date="2024-06" db="EMBL/GenBank/DDBJ databases">
        <authorList>
            <person name="Pan Q."/>
            <person name="Wen M."/>
            <person name="Jouanno E."/>
            <person name="Zahm M."/>
            <person name="Klopp C."/>
            <person name="Cabau C."/>
            <person name="Louis A."/>
            <person name="Berthelot C."/>
            <person name="Parey E."/>
            <person name="Roest Crollius H."/>
            <person name="Montfort J."/>
            <person name="Robinson-Rechavi M."/>
            <person name="Bouchez O."/>
            <person name="Lampietro C."/>
            <person name="Lopez Roques C."/>
            <person name="Donnadieu C."/>
            <person name="Postlethwait J."/>
            <person name="Bobe J."/>
            <person name="Verreycken H."/>
            <person name="Guiguen Y."/>
        </authorList>
    </citation>
    <scope>NUCLEOTIDE SEQUENCE [LARGE SCALE GENOMIC DNA]</scope>
    <source>
        <strain evidence="3">Up_M1</strain>
        <tissue evidence="3">Testis</tissue>
    </source>
</reference>
<feature type="compositionally biased region" description="Polar residues" evidence="2">
    <location>
        <begin position="417"/>
        <end position="432"/>
    </location>
</feature>
<proteinExistence type="inferred from homology"/>
<feature type="region of interest" description="Disordered" evidence="2">
    <location>
        <begin position="417"/>
        <end position="458"/>
    </location>
</feature>
<feature type="compositionally biased region" description="Basic and acidic residues" evidence="2">
    <location>
        <begin position="80"/>
        <end position="90"/>
    </location>
</feature>
<accession>A0ABD0WFD5</accession>
<evidence type="ECO:0000313" key="3">
    <source>
        <dbReference type="EMBL" id="KAL0970090.1"/>
    </source>
</evidence>
<feature type="compositionally biased region" description="Basic and acidic residues" evidence="2">
    <location>
        <begin position="109"/>
        <end position="121"/>
    </location>
</feature>
<feature type="compositionally biased region" description="Polar residues" evidence="2">
    <location>
        <begin position="35"/>
        <end position="49"/>
    </location>
</feature>
<feature type="region of interest" description="Disordered" evidence="2">
    <location>
        <begin position="804"/>
        <end position="828"/>
    </location>
</feature>
<dbReference type="PANTHER" id="PTHR14096:SF64">
    <property type="match status" value="1"/>
</dbReference>
<feature type="region of interest" description="Disordered" evidence="2">
    <location>
        <begin position="478"/>
        <end position="525"/>
    </location>
</feature>
<protein>
    <submittedName>
        <fullName evidence="3">Uncharacterized protein</fullName>
    </submittedName>
</protein>
<name>A0ABD0WFD5_UMBPY</name>
<organism evidence="3 4">
    <name type="scientific">Umbra pygmaea</name>
    <name type="common">Eastern mudminnow</name>
    <dbReference type="NCBI Taxonomy" id="75934"/>
    <lineage>
        <taxon>Eukaryota</taxon>
        <taxon>Metazoa</taxon>
        <taxon>Chordata</taxon>
        <taxon>Craniata</taxon>
        <taxon>Vertebrata</taxon>
        <taxon>Euteleostomi</taxon>
        <taxon>Actinopterygii</taxon>
        <taxon>Neopterygii</taxon>
        <taxon>Teleostei</taxon>
        <taxon>Protacanthopterygii</taxon>
        <taxon>Esociformes</taxon>
        <taxon>Umbridae</taxon>
        <taxon>Umbra</taxon>
    </lineage>
</organism>